<proteinExistence type="predicted"/>
<reference evidence="4 5" key="1">
    <citation type="submission" date="2018-06" db="EMBL/GenBank/DDBJ databases">
        <title>Sphaerisporangium craniellae sp. nov., isolated from a marine sponge in the South China Sea.</title>
        <authorList>
            <person name="Li L."/>
        </authorList>
    </citation>
    <scope>NUCLEOTIDE SEQUENCE [LARGE SCALE GENOMIC DNA]</scope>
    <source>
        <strain evidence="4 5">CCTCC AA 208026</strain>
    </source>
</reference>
<evidence type="ECO:0000256" key="1">
    <source>
        <dbReference type="ARBA" id="ARBA00022723"/>
    </source>
</evidence>
<dbReference type="Pfam" id="PF00403">
    <property type="entry name" value="HMA"/>
    <property type="match status" value="1"/>
</dbReference>
<dbReference type="NCBIfam" id="TIGR00003">
    <property type="entry name" value="copper ion binding protein"/>
    <property type="match status" value="1"/>
</dbReference>
<evidence type="ECO:0000313" key="4">
    <source>
        <dbReference type="EMBL" id="RCG21890.1"/>
    </source>
</evidence>
<name>A0A367EXJ8_9ACTN</name>
<dbReference type="CDD" id="cd00371">
    <property type="entry name" value="HMA"/>
    <property type="match status" value="1"/>
</dbReference>
<dbReference type="PROSITE" id="PS50846">
    <property type="entry name" value="HMA_2"/>
    <property type="match status" value="1"/>
</dbReference>
<dbReference type="GO" id="GO:0005507">
    <property type="term" value="F:copper ion binding"/>
    <property type="evidence" value="ECO:0007669"/>
    <property type="project" value="InterPro"/>
</dbReference>
<dbReference type="PRINTS" id="PR00944">
    <property type="entry name" value="CUEXPORT"/>
</dbReference>
<dbReference type="InterPro" id="IPR006122">
    <property type="entry name" value="HMA_Cu_ion-bd"/>
</dbReference>
<sequence length="67" mass="7001">MTTSTYTVTGMTCDHCVRSVKEEVGEVPGVTTVDVDLPTGRVEVSGTAPLDDEAIRAAIAEVGYEVA</sequence>
<evidence type="ECO:0000313" key="5">
    <source>
        <dbReference type="Proteomes" id="UP000253094"/>
    </source>
</evidence>
<dbReference type="PROSITE" id="PS01047">
    <property type="entry name" value="HMA_1"/>
    <property type="match status" value="1"/>
</dbReference>
<keyword evidence="5" id="KW-1185">Reference proteome</keyword>
<gene>
    <name evidence="4" type="ORF">DQ384_36050</name>
</gene>
<organism evidence="4 5">
    <name type="scientific">Sphaerisporangium album</name>
    <dbReference type="NCBI Taxonomy" id="509200"/>
    <lineage>
        <taxon>Bacteria</taxon>
        <taxon>Bacillati</taxon>
        <taxon>Actinomycetota</taxon>
        <taxon>Actinomycetes</taxon>
        <taxon>Streptosporangiales</taxon>
        <taxon>Streptosporangiaceae</taxon>
        <taxon>Sphaerisporangium</taxon>
    </lineage>
</organism>
<dbReference type="OrthoDB" id="9813965at2"/>
<dbReference type="GO" id="GO:0006825">
    <property type="term" value="P:copper ion transport"/>
    <property type="evidence" value="ECO:0007669"/>
    <property type="project" value="InterPro"/>
</dbReference>
<dbReference type="AlphaFoldDB" id="A0A367EXJ8"/>
<dbReference type="InterPro" id="IPR000428">
    <property type="entry name" value="Cu-bd"/>
</dbReference>
<feature type="domain" description="HMA" evidence="3">
    <location>
        <begin position="2"/>
        <end position="67"/>
    </location>
</feature>
<evidence type="ECO:0000256" key="2">
    <source>
        <dbReference type="ARBA" id="ARBA00023008"/>
    </source>
</evidence>
<dbReference type="InterPro" id="IPR017969">
    <property type="entry name" value="Heavy-metal-associated_CS"/>
</dbReference>
<dbReference type="SUPFAM" id="SSF55008">
    <property type="entry name" value="HMA, heavy metal-associated domain"/>
    <property type="match status" value="1"/>
</dbReference>
<dbReference type="Gene3D" id="3.30.70.100">
    <property type="match status" value="1"/>
</dbReference>
<dbReference type="InterPro" id="IPR036163">
    <property type="entry name" value="HMA_dom_sf"/>
</dbReference>
<dbReference type="InterPro" id="IPR006121">
    <property type="entry name" value="HMA_dom"/>
</dbReference>
<protein>
    <submittedName>
        <fullName evidence="4">Copper chaperone</fullName>
    </submittedName>
</protein>
<evidence type="ECO:0000259" key="3">
    <source>
        <dbReference type="PROSITE" id="PS50846"/>
    </source>
</evidence>
<accession>A0A367EXJ8</accession>
<dbReference type="Proteomes" id="UP000253094">
    <property type="component" value="Unassembled WGS sequence"/>
</dbReference>
<dbReference type="RefSeq" id="WP_114033367.1">
    <property type="nucleotide sequence ID" value="NZ_QOIL01000029.1"/>
</dbReference>
<dbReference type="EMBL" id="QOIL01000029">
    <property type="protein sequence ID" value="RCG21890.1"/>
    <property type="molecule type" value="Genomic_DNA"/>
</dbReference>
<comment type="caution">
    <text evidence="4">The sequence shown here is derived from an EMBL/GenBank/DDBJ whole genome shotgun (WGS) entry which is preliminary data.</text>
</comment>
<keyword evidence="1" id="KW-0479">Metal-binding</keyword>
<keyword evidence="2" id="KW-0186">Copper</keyword>